<dbReference type="Proteomes" id="UP001225316">
    <property type="component" value="Unassembled WGS sequence"/>
</dbReference>
<evidence type="ECO:0000256" key="3">
    <source>
        <dbReference type="ARBA" id="ARBA00023125"/>
    </source>
</evidence>
<dbReference type="SUPFAM" id="SSF53822">
    <property type="entry name" value="Periplasmic binding protein-like I"/>
    <property type="match status" value="1"/>
</dbReference>
<proteinExistence type="predicted"/>
<feature type="domain" description="HTH lacI-type" evidence="5">
    <location>
        <begin position="1"/>
        <end position="53"/>
    </location>
</feature>
<dbReference type="Gene3D" id="1.10.260.40">
    <property type="entry name" value="lambda repressor-like DNA-binding domains"/>
    <property type="match status" value="1"/>
</dbReference>
<evidence type="ECO:0000313" key="6">
    <source>
        <dbReference type="EMBL" id="MDQ8206380.1"/>
    </source>
</evidence>
<reference evidence="6 7" key="1">
    <citation type="submission" date="2023-04" db="EMBL/GenBank/DDBJ databases">
        <title>A novel bacteria isolated from coastal sediment.</title>
        <authorList>
            <person name="Liu X.-J."/>
            <person name="Du Z.-J."/>
        </authorList>
    </citation>
    <scope>NUCLEOTIDE SEQUENCE [LARGE SCALE GENOMIC DNA]</scope>
    <source>
        <strain evidence="6 7">SDUM461003</strain>
    </source>
</reference>
<dbReference type="InterPro" id="IPR000843">
    <property type="entry name" value="HTH_LacI"/>
</dbReference>
<accession>A0ABU1AQF7</accession>
<dbReference type="PROSITE" id="PS50932">
    <property type="entry name" value="HTH_LACI_2"/>
    <property type="match status" value="1"/>
</dbReference>
<dbReference type="Pfam" id="PF00356">
    <property type="entry name" value="LacI"/>
    <property type="match status" value="1"/>
</dbReference>
<keyword evidence="7" id="KW-1185">Reference proteome</keyword>
<dbReference type="PANTHER" id="PTHR30146">
    <property type="entry name" value="LACI-RELATED TRANSCRIPTIONAL REPRESSOR"/>
    <property type="match status" value="1"/>
</dbReference>
<dbReference type="SMART" id="SM00354">
    <property type="entry name" value="HTH_LACI"/>
    <property type="match status" value="1"/>
</dbReference>
<dbReference type="EMBL" id="JARXHW010000003">
    <property type="protein sequence ID" value="MDQ8206380.1"/>
    <property type="molecule type" value="Genomic_DNA"/>
</dbReference>
<comment type="caution">
    <text evidence="6">The sequence shown here is derived from an EMBL/GenBank/DDBJ whole genome shotgun (WGS) entry which is preliminary data.</text>
</comment>
<evidence type="ECO:0000256" key="4">
    <source>
        <dbReference type="ARBA" id="ARBA00023163"/>
    </source>
</evidence>
<dbReference type="SUPFAM" id="SSF47413">
    <property type="entry name" value="lambda repressor-like DNA-binding domains"/>
    <property type="match status" value="1"/>
</dbReference>
<dbReference type="PANTHER" id="PTHR30146:SF148">
    <property type="entry name" value="HTH-TYPE TRANSCRIPTIONAL REPRESSOR PURR-RELATED"/>
    <property type="match status" value="1"/>
</dbReference>
<dbReference type="InterPro" id="IPR028082">
    <property type="entry name" value="Peripla_BP_I"/>
</dbReference>
<evidence type="ECO:0000313" key="7">
    <source>
        <dbReference type="Proteomes" id="UP001225316"/>
    </source>
</evidence>
<evidence type="ECO:0000259" key="5">
    <source>
        <dbReference type="PROSITE" id="PS50932"/>
    </source>
</evidence>
<keyword evidence="3 6" id="KW-0238">DNA-binding</keyword>
<protein>
    <submittedName>
        <fullName evidence="6">LacI family DNA-binding transcriptional regulator</fullName>
    </submittedName>
</protein>
<organism evidence="6 7">
    <name type="scientific">Thalassobacterium maritimum</name>
    <dbReference type="NCBI Taxonomy" id="3041265"/>
    <lineage>
        <taxon>Bacteria</taxon>
        <taxon>Pseudomonadati</taxon>
        <taxon>Verrucomicrobiota</taxon>
        <taxon>Opitutia</taxon>
        <taxon>Puniceicoccales</taxon>
        <taxon>Coraliomargaritaceae</taxon>
        <taxon>Thalassobacterium</taxon>
    </lineage>
</organism>
<dbReference type="RefSeq" id="WP_308948434.1">
    <property type="nucleotide sequence ID" value="NZ_JARXHW010000003.1"/>
</dbReference>
<gene>
    <name evidence="6" type="ORF">QEH52_02590</name>
</gene>
<name>A0ABU1AQF7_9BACT</name>
<evidence type="ECO:0000256" key="2">
    <source>
        <dbReference type="ARBA" id="ARBA00023015"/>
    </source>
</evidence>
<sequence>MRAIAEQAGVSRMTVSKALRGVAGVSNKNRERIQQIAEELGYVPDPNVSMAMAAVAKTRSADGERLAFLTTHDSEHGWKRFSHIVGCFEGARARANALGFELEPFWALQPRTDMSKMLFARGINGVLIAPTGENLLLEGQRCIDMDWKHFSVVAVDELLDSPRMTSVRHNHFTSMFEVLYRLESLGYKRIGLSLSRLTEARNRHRWTGAYLLWLKNCLEGHEIPFFLHGEEDESQAYKAWVETNQIDAVIGLPADFTLLQKAGFKCPEELGFALLDRLEVPDVELEFSGIDQKAHFLGETAINAMVGLMNTRTKGVPDSPVKLVCEGLWIEGATTRRVGPAVSDRSLYNMALMQ</sequence>
<evidence type="ECO:0000256" key="1">
    <source>
        <dbReference type="ARBA" id="ARBA00022491"/>
    </source>
</evidence>
<keyword evidence="1" id="KW-0678">Repressor</keyword>
<dbReference type="GO" id="GO:0003677">
    <property type="term" value="F:DNA binding"/>
    <property type="evidence" value="ECO:0007669"/>
    <property type="project" value="UniProtKB-KW"/>
</dbReference>
<dbReference type="Gene3D" id="3.40.50.2300">
    <property type="match status" value="2"/>
</dbReference>
<dbReference type="InterPro" id="IPR010982">
    <property type="entry name" value="Lambda_DNA-bd_dom_sf"/>
</dbReference>
<keyword evidence="4" id="KW-0804">Transcription</keyword>
<keyword evidence="2" id="KW-0805">Transcription regulation</keyword>
<dbReference type="CDD" id="cd01392">
    <property type="entry name" value="HTH_LacI"/>
    <property type="match status" value="1"/>
</dbReference>